<gene>
    <name evidence="2" type="ORF">RchiOBHm_Chr7g0200841</name>
</gene>
<organism evidence="2 3">
    <name type="scientific">Rosa chinensis</name>
    <name type="common">China rose</name>
    <dbReference type="NCBI Taxonomy" id="74649"/>
    <lineage>
        <taxon>Eukaryota</taxon>
        <taxon>Viridiplantae</taxon>
        <taxon>Streptophyta</taxon>
        <taxon>Embryophyta</taxon>
        <taxon>Tracheophyta</taxon>
        <taxon>Spermatophyta</taxon>
        <taxon>Magnoliopsida</taxon>
        <taxon>eudicotyledons</taxon>
        <taxon>Gunneridae</taxon>
        <taxon>Pentapetalae</taxon>
        <taxon>rosids</taxon>
        <taxon>fabids</taxon>
        <taxon>Rosales</taxon>
        <taxon>Rosaceae</taxon>
        <taxon>Rosoideae</taxon>
        <taxon>Rosoideae incertae sedis</taxon>
        <taxon>Rosa</taxon>
    </lineage>
</organism>
<comment type="caution">
    <text evidence="2">The sequence shown here is derived from an EMBL/GenBank/DDBJ whole genome shotgun (WGS) entry which is preliminary data.</text>
</comment>
<keyword evidence="1" id="KW-1133">Transmembrane helix</keyword>
<dbReference type="AlphaFoldDB" id="A0A2P6P7S6"/>
<evidence type="ECO:0000313" key="2">
    <source>
        <dbReference type="EMBL" id="PRQ17979.1"/>
    </source>
</evidence>
<name>A0A2P6P7S6_ROSCH</name>
<protein>
    <submittedName>
        <fullName evidence="2">Uncharacterized protein</fullName>
    </submittedName>
</protein>
<evidence type="ECO:0000256" key="1">
    <source>
        <dbReference type="SAM" id="Phobius"/>
    </source>
</evidence>
<proteinExistence type="predicted"/>
<feature type="transmembrane region" description="Helical" evidence="1">
    <location>
        <begin position="45"/>
        <end position="65"/>
    </location>
</feature>
<keyword evidence="1" id="KW-0472">Membrane</keyword>
<keyword evidence="3" id="KW-1185">Reference proteome</keyword>
<keyword evidence="1" id="KW-0812">Transmembrane</keyword>
<evidence type="ECO:0000313" key="3">
    <source>
        <dbReference type="Proteomes" id="UP000238479"/>
    </source>
</evidence>
<dbReference type="EMBL" id="PDCK01000045">
    <property type="protein sequence ID" value="PRQ17979.1"/>
    <property type="molecule type" value="Genomic_DNA"/>
</dbReference>
<dbReference type="Proteomes" id="UP000238479">
    <property type="component" value="Chromosome 7"/>
</dbReference>
<reference evidence="2 3" key="1">
    <citation type="journal article" date="2018" name="Nat. Genet.">
        <title>The Rosa genome provides new insights in the design of modern roses.</title>
        <authorList>
            <person name="Bendahmane M."/>
        </authorList>
    </citation>
    <scope>NUCLEOTIDE SEQUENCE [LARGE SCALE GENOMIC DNA]</scope>
    <source>
        <strain evidence="3">cv. Old Blush</strain>
    </source>
</reference>
<dbReference type="Gramene" id="PRQ17979">
    <property type="protein sequence ID" value="PRQ17979"/>
    <property type="gene ID" value="RchiOBHm_Chr7g0200841"/>
</dbReference>
<accession>A0A2P6P7S6</accession>
<sequence length="164" mass="19026">MDMMDVRFKSITLTRIRGIALSYQALTSIDYSAIILNHVLCCLAYKLWILFVLIVFPVLEFKYLANDRSIHRLVLIILEHKTFLKALRHLRRLLLSPRAFRSCIRLLLPPSAFRNIKRILPAPSARRRSISRLFLPPSTFRQLGLSPSSLRKTISRLLLPPSTF</sequence>